<dbReference type="InterPro" id="IPR005240">
    <property type="entry name" value="DUF389"/>
</dbReference>
<name>A0ABQ9IDK4_9NEOP</name>
<keyword evidence="1" id="KW-0812">Transmembrane</keyword>
<dbReference type="PANTHER" id="PTHR20992">
    <property type="entry name" value="AT15442P-RELATED"/>
    <property type="match status" value="1"/>
</dbReference>
<keyword evidence="1" id="KW-1133">Transmembrane helix</keyword>
<keyword evidence="1" id="KW-0472">Membrane</keyword>
<dbReference type="Proteomes" id="UP001159363">
    <property type="component" value="Chromosome 1"/>
</dbReference>
<evidence type="ECO:0000313" key="2">
    <source>
        <dbReference type="EMBL" id="KAJ8894755.1"/>
    </source>
</evidence>
<evidence type="ECO:0000313" key="3">
    <source>
        <dbReference type="Proteomes" id="UP001159363"/>
    </source>
</evidence>
<dbReference type="Pfam" id="PF04087">
    <property type="entry name" value="DUF389"/>
    <property type="match status" value="1"/>
</dbReference>
<gene>
    <name evidence="2" type="ORF">PR048_000062</name>
</gene>
<proteinExistence type="predicted"/>
<protein>
    <submittedName>
        <fullName evidence="2">Uncharacterized protein</fullName>
    </submittedName>
</protein>
<keyword evidence="3" id="KW-1185">Reference proteome</keyword>
<comment type="caution">
    <text evidence="2">The sequence shown here is derived from an EMBL/GenBank/DDBJ whole genome shotgun (WGS) entry which is preliminary data.</text>
</comment>
<feature type="transmembrane region" description="Helical" evidence="1">
    <location>
        <begin position="162"/>
        <end position="183"/>
    </location>
</feature>
<accession>A0ABQ9IDK4</accession>
<dbReference type="PANTHER" id="PTHR20992:SF12">
    <property type="entry name" value="IP07646P"/>
    <property type="match status" value="1"/>
</dbReference>
<feature type="transmembrane region" description="Helical" evidence="1">
    <location>
        <begin position="127"/>
        <end position="150"/>
    </location>
</feature>
<organism evidence="2 3">
    <name type="scientific">Dryococelus australis</name>
    <dbReference type="NCBI Taxonomy" id="614101"/>
    <lineage>
        <taxon>Eukaryota</taxon>
        <taxon>Metazoa</taxon>
        <taxon>Ecdysozoa</taxon>
        <taxon>Arthropoda</taxon>
        <taxon>Hexapoda</taxon>
        <taxon>Insecta</taxon>
        <taxon>Pterygota</taxon>
        <taxon>Neoptera</taxon>
        <taxon>Polyneoptera</taxon>
        <taxon>Phasmatodea</taxon>
        <taxon>Verophasmatodea</taxon>
        <taxon>Anareolatae</taxon>
        <taxon>Phasmatidae</taxon>
        <taxon>Eurycanthinae</taxon>
        <taxon>Dryococelus</taxon>
    </lineage>
</organism>
<dbReference type="EMBL" id="JARBHB010000001">
    <property type="protein sequence ID" value="KAJ8894755.1"/>
    <property type="molecule type" value="Genomic_DNA"/>
</dbReference>
<sequence>MVSRRYSSQWVQAILARTASTASLSWALARRITPWSAAGFSFHCSVAPCSVFFQGYDDDIKDPFAEEDVAERKAWNNFVQSIRSKLTVKQVVDGVRNGAECSFDYLTLVLTADMVAAVGLVENNSVNIVAAMLISPLMGPIMAVTFGTIISDRKLQKIGLRSEFIGLMISLLFGYVFGCLVGCTEDPWGNGDWPTEEMKGSKT</sequence>
<reference evidence="2 3" key="1">
    <citation type="submission" date="2023-02" db="EMBL/GenBank/DDBJ databases">
        <title>LHISI_Scaffold_Assembly.</title>
        <authorList>
            <person name="Stuart O.P."/>
            <person name="Cleave R."/>
            <person name="Magrath M.J.L."/>
            <person name="Mikheyev A.S."/>
        </authorList>
    </citation>
    <scope>NUCLEOTIDE SEQUENCE [LARGE SCALE GENOMIC DNA]</scope>
    <source>
        <strain evidence="2">Daus_M_001</strain>
        <tissue evidence="2">Leg muscle</tissue>
    </source>
</reference>
<evidence type="ECO:0000256" key="1">
    <source>
        <dbReference type="SAM" id="Phobius"/>
    </source>
</evidence>